<dbReference type="PANTHER" id="PTHR31751:SF42">
    <property type="entry name" value="PROTEIN CBG10204"/>
    <property type="match status" value="1"/>
</dbReference>
<evidence type="ECO:0000313" key="6">
    <source>
        <dbReference type="EMBL" id="CAB3999341.1"/>
    </source>
</evidence>
<proteinExistence type="predicted"/>
<evidence type="ECO:0000256" key="2">
    <source>
        <dbReference type="ARBA" id="ARBA00022771"/>
    </source>
</evidence>
<dbReference type="PROSITE" id="PS51257">
    <property type="entry name" value="PROKAR_LIPOPROTEIN"/>
    <property type="match status" value="1"/>
</dbReference>
<dbReference type="GO" id="GO:0003677">
    <property type="term" value="F:DNA binding"/>
    <property type="evidence" value="ECO:0007669"/>
    <property type="project" value="UniProtKB-UniRule"/>
</dbReference>
<dbReference type="InterPro" id="IPR038441">
    <property type="entry name" value="THAP_Znf_sf"/>
</dbReference>
<comment type="caution">
    <text evidence="6">The sequence shown here is derived from an EMBL/GenBank/DDBJ whole genome shotgun (WGS) entry which is preliminary data.</text>
</comment>
<dbReference type="OrthoDB" id="5981002at2759"/>
<feature type="region of interest" description="Disordered" evidence="5">
    <location>
        <begin position="257"/>
        <end position="327"/>
    </location>
</feature>
<feature type="compositionally biased region" description="Basic residues" evidence="5">
    <location>
        <begin position="846"/>
        <end position="858"/>
    </location>
</feature>
<organism evidence="6 7">
    <name type="scientific">Paramuricea clavata</name>
    <name type="common">Red gorgonian</name>
    <name type="synonym">Violescent sea-whip</name>
    <dbReference type="NCBI Taxonomy" id="317549"/>
    <lineage>
        <taxon>Eukaryota</taxon>
        <taxon>Metazoa</taxon>
        <taxon>Cnidaria</taxon>
        <taxon>Anthozoa</taxon>
        <taxon>Octocorallia</taxon>
        <taxon>Malacalcyonacea</taxon>
        <taxon>Plexauridae</taxon>
        <taxon>Paramuricea</taxon>
    </lineage>
</organism>
<evidence type="ECO:0000256" key="3">
    <source>
        <dbReference type="ARBA" id="ARBA00022833"/>
    </source>
</evidence>
<dbReference type="AlphaFoldDB" id="A0A6S7HX18"/>
<reference evidence="6" key="1">
    <citation type="submission" date="2020-04" db="EMBL/GenBank/DDBJ databases">
        <authorList>
            <person name="Alioto T."/>
            <person name="Alioto T."/>
            <person name="Gomez Garrido J."/>
        </authorList>
    </citation>
    <scope>NUCLEOTIDE SEQUENCE</scope>
    <source>
        <strain evidence="6">A484AB</strain>
    </source>
</reference>
<dbReference type="GO" id="GO:0008270">
    <property type="term" value="F:zinc ion binding"/>
    <property type="evidence" value="ECO:0007669"/>
    <property type="project" value="UniProtKB-KW"/>
</dbReference>
<feature type="region of interest" description="Disordered" evidence="5">
    <location>
        <begin position="839"/>
        <end position="858"/>
    </location>
</feature>
<evidence type="ECO:0000256" key="5">
    <source>
        <dbReference type="SAM" id="MobiDB-lite"/>
    </source>
</evidence>
<dbReference type="PROSITE" id="PS50950">
    <property type="entry name" value="ZF_THAP"/>
    <property type="match status" value="1"/>
</dbReference>
<dbReference type="SMART" id="SM00980">
    <property type="entry name" value="THAP"/>
    <property type="match status" value="1"/>
</dbReference>
<accession>A0A6S7HX18</accession>
<feature type="compositionally biased region" description="Acidic residues" evidence="5">
    <location>
        <begin position="300"/>
        <end position="322"/>
    </location>
</feature>
<dbReference type="InterPro" id="IPR006612">
    <property type="entry name" value="THAP_Znf"/>
</dbReference>
<dbReference type="Gene3D" id="6.20.210.20">
    <property type="entry name" value="THAP domain"/>
    <property type="match status" value="1"/>
</dbReference>
<dbReference type="EMBL" id="CACRXK020003567">
    <property type="protein sequence ID" value="CAB3999341.1"/>
    <property type="molecule type" value="Genomic_DNA"/>
</dbReference>
<keyword evidence="7" id="KW-1185">Reference proteome</keyword>
<keyword evidence="3" id="KW-0862">Zinc</keyword>
<dbReference type="Pfam" id="PF05485">
    <property type="entry name" value="THAP"/>
    <property type="match status" value="1"/>
</dbReference>
<dbReference type="SUPFAM" id="SSF57716">
    <property type="entry name" value="Glucocorticoid receptor-like (DNA-binding domain)"/>
    <property type="match status" value="1"/>
</dbReference>
<evidence type="ECO:0000256" key="4">
    <source>
        <dbReference type="ARBA" id="ARBA00023125"/>
    </source>
</evidence>
<protein>
    <submittedName>
        <fullName evidence="6">Uncharacterized protein LOC110234952</fullName>
    </submittedName>
</protein>
<keyword evidence="1" id="KW-0479">Metal-binding</keyword>
<sequence length="872" mass="99144">MAESQKAPVKRGGRYCVCGGPGGVSCKNSTHTPGIIMHKFPSEKTRPDERRLWTKFVRRHRTNFSPTQYSVVCSAHFEPSCYPQSFSLDIPEHLRPKARYLKPDALPTIDAVPLETDKLKSTPVSKRQNRMRARNIRQLLDFSSGSGSVANSASDMDIDDDTLLDVGDIVVSENANNEQEPEVVNPKNDQSFASASLNDPNVLAMSPCSACAEKKGKIISLQKLKSGQRKHLKKRTETIRDLKFEIRHLEAQLAQKDEIVNNPVSDDVANPSACDVSMDEDSSSDDDDGDNDSDASVHDDDPDWEYDAYASDDDEVEEDDEPVPSKREVRVEPGVLPMDEPKFIVFYTMLMTLFSKFCFNCKSDLPSVSVKVHGTMATVDQECKICGRSYKWHSQPLVLGRYPAGNILLSFAVLMAGGSISKVLLIFKHMGLAVYSARTFFRHQTKFLFPVILKHWTNCRNNMMRTLKNISNASWCGDGRFDSMGHNAKFGVYSMFSADLSKIVHFELLQANETGSSNAMELEGAKRCFAYLKKCGLTINIFISDRHRGISKWIRCHQKTTQHFFDIWHIAKSIIKKVLKASKEKGCKVLQKWTKGIKTHLYWCATSTKPGFGDLIVAKWKSFMRHVCNIHDDHPDELYKKCAHEELEKRKWLKRCSKPYEKLNAIVNKTTYINDVRKMSSDAQTGCLEGFHATLNHWHPKMLSFSWMGTYCRHILACMHFNENVSRKSKTDKNGEVYMKVTYPKYKFGEELVREVACSPTYGYVSEMKKLLVTVSKVEMKEIYTKQKQKEPSPLTAQFIDRLSREDAIKRQKERRQKTVQLIPAALEQDTLLASQKELLASKPTKQPRRKPQCKKCGKLMKGHSATECARL</sequence>
<name>A0A6S7HX18_PARCT</name>
<keyword evidence="2" id="KW-0863">Zinc-finger</keyword>
<dbReference type="Proteomes" id="UP001152795">
    <property type="component" value="Unassembled WGS sequence"/>
</dbReference>
<evidence type="ECO:0000313" key="7">
    <source>
        <dbReference type="Proteomes" id="UP001152795"/>
    </source>
</evidence>
<dbReference type="SMART" id="SM00692">
    <property type="entry name" value="DM3"/>
    <property type="match status" value="1"/>
</dbReference>
<gene>
    <name evidence="6" type="ORF">PACLA_8A081328</name>
</gene>
<keyword evidence="4" id="KW-0238">DNA-binding</keyword>
<feature type="compositionally biased region" description="Acidic residues" evidence="5">
    <location>
        <begin position="277"/>
        <end position="293"/>
    </location>
</feature>
<dbReference type="PANTHER" id="PTHR31751">
    <property type="entry name" value="SI:CH211-108C17.2-RELATED-RELATED"/>
    <property type="match status" value="1"/>
</dbReference>
<evidence type="ECO:0000256" key="1">
    <source>
        <dbReference type="ARBA" id="ARBA00022723"/>
    </source>
</evidence>